<protein>
    <submittedName>
        <fullName evidence="1">Uncharacterized protein</fullName>
    </submittedName>
</protein>
<name>A0ACC0HAF4_9ERIC</name>
<organism evidence="1 2">
    <name type="scientific">Camellia lanceoleosa</name>
    <dbReference type="NCBI Taxonomy" id="1840588"/>
    <lineage>
        <taxon>Eukaryota</taxon>
        <taxon>Viridiplantae</taxon>
        <taxon>Streptophyta</taxon>
        <taxon>Embryophyta</taxon>
        <taxon>Tracheophyta</taxon>
        <taxon>Spermatophyta</taxon>
        <taxon>Magnoliopsida</taxon>
        <taxon>eudicotyledons</taxon>
        <taxon>Gunneridae</taxon>
        <taxon>Pentapetalae</taxon>
        <taxon>asterids</taxon>
        <taxon>Ericales</taxon>
        <taxon>Theaceae</taxon>
        <taxon>Camellia</taxon>
    </lineage>
</organism>
<dbReference type="Proteomes" id="UP001060215">
    <property type="component" value="Chromosome 5"/>
</dbReference>
<proteinExistence type="predicted"/>
<accession>A0ACC0HAF4</accession>
<reference evidence="1 2" key="1">
    <citation type="journal article" date="2022" name="Plant J.">
        <title>Chromosome-level genome of Camellia lanceoleosa provides a valuable resource for understanding genome evolution and self-incompatibility.</title>
        <authorList>
            <person name="Gong W."/>
            <person name="Xiao S."/>
            <person name="Wang L."/>
            <person name="Liao Z."/>
            <person name="Chang Y."/>
            <person name="Mo W."/>
            <person name="Hu G."/>
            <person name="Li W."/>
            <person name="Zhao G."/>
            <person name="Zhu H."/>
            <person name="Hu X."/>
            <person name="Ji K."/>
            <person name="Xiang X."/>
            <person name="Song Q."/>
            <person name="Yuan D."/>
            <person name="Jin S."/>
            <person name="Zhang L."/>
        </authorList>
    </citation>
    <scope>NUCLEOTIDE SEQUENCE [LARGE SCALE GENOMIC DNA]</scope>
    <source>
        <strain evidence="1">SQ_2022a</strain>
    </source>
</reference>
<evidence type="ECO:0000313" key="1">
    <source>
        <dbReference type="EMBL" id="KAI8010319.1"/>
    </source>
</evidence>
<dbReference type="EMBL" id="CM045762">
    <property type="protein sequence ID" value="KAI8010319.1"/>
    <property type="molecule type" value="Genomic_DNA"/>
</dbReference>
<sequence length="117" mass="12801">MGTLTLLPVVSEVKSNLNQIGYDIEIINRMVSGLEGKIELLESKQDTTNSGLWYLCQLAGGVKDGLNTKPFQDVGTKLTDYSTLTYGENSLKGLQFIAESKEPSAIEESTINTNKKN</sequence>
<gene>
    <name evidence="1" type="ORF">LOK49_LG06G01263</name>
</gene>
<comment type="caution">
    <text evidence="1">The sequence shown here is derived from an EMBL/GenBank/DDBJ whole genome shotgun (WGS) entry which is preliminary data.</text>
</comment>
<evidence type="ECO:0000313" key="2">
    <source>
        <dbReference type="Proteomes" id="UP001060215"/>
    </source>
</evidence>
<keyword evidence="2" id="KW-1185">Reference proteome</keyword>